<dbReference type="SUPFAM" id="SSF56219">
    <property type="entry name" value="DNase I-like"/>
    <property type="match status" value="1"/>
</dbReference>
<organism evidence="1 2">
    <name type="scientific">Austropuccinia psidii MF-1</name>
    <dbReference type="NCBI Taxonomy" id="1389203"/>
    <lineage>
        <taxon>Eukaryota</taxon>
        <taxon>Fungi</taxon>
        <taxon>Dikarya</taxon>
        <taxon>Basidiomycota</taxon>
        <taxon>Pucciniomycotina</taxon>
        <taxon>Pucciniomycetes</taxon>
        <taxon>Pucciniales</taxon>
        <taxon>Sphaerophragmiaceae</taxon>
        <taxon>Austropuccinia</taxon>
    </lineage>
</organism>
<evidence type="ECO:0000313" key="2">
    <source>
        <dbReference type="Proteomes" id="UP000765509"/>
    </source>
</evidence>
<dbReference type="Proteomes" id="UP000765509">
    <property type="component" value="Unassembled WGS sequence"/>
</dbReference>
<proteinExistence type="predicted"/>
<reference evidence="1" key="1">
    <citation type="submission" date="2021-03" db="EMBL/GenBank/DDBJ databases">
        <title>Draft genome sequence of rust myrtle Austropuccinia psidii MF-1, a brazilian biotype.</title>
        <authorList>
            <person name="Quecine M.C."/>
            <person name="Pachon D.M.R."/>
            <person name="Bonatelli M.L."/>
            <person name="Correr F.H."/>
            <person name="Franceschini L.M."/>
            <person name="Leite T.F."/>
            <person name="Margarido G.R.A."/>
            <person name="Almeida C.A."/>
            <person name="Ferrarezi J.A."/>
            <person name="Labate C.A."/>
        </authorList>
    </citation>
    <scope>NUCLEOTIDE SEQUENCE</scope>
    <source>
        <strain evidence="1">MF-1</strain>
    </source>
</reference>
<dbReference type="AlphaFoldDB" id="A0A9Q3DE97"/>
<dbReference type="Gene3D" id="3.60.10.10">
    <property type="entry name" value="Endonuclease/exonuclease/phosphatase"/>
    <property type="match status" value="1"/>
</dbReference>
<dbReference type="OrthoDB" id="7391519at2759"/>
<name>A0A9Q3DE97_9BASI</name>
<gene>
    <name evidence="1" type="ORF">O181_041484</name>
</gene>
<protein>
    <submittedName>
        <fullName evidence="1">Uncharacterized protein</fullName>
    </submittedName>
</protein>
<comment type="caution">
    <text evidence="1">The sequence shown here is derived from an EMBL/GenBank/DDBJ whole genome shotgun (WGS) entry which is preliminary data.</text>
</comment>
<evidence type="ECO:0000313" key="1">
    <source>
        <dbReference type="EMBL" id="MBW0501769.1"/>
    </source>
</evidence>
<accession>A0A9Q3DE97</accession>
<sequence>MRVCLKSCQSSLRDCLGVEINTQTTPATGSIEDTESPLHIDPRSDFTFFQLNCHNRYDSTMSTLNSELTHVALLLQEPWVNPHNWLPPMHQNWHKITPNASLRTKDKKPQACTYINRQIPSHQIDGCPQDNALLMVTTLLDMSTSIPQLTLLSSYNPPMTFAGIQILNQWL</sequence>
<keyword evidence="2" id="KW-1185">Reference proteome</keyword>
<dbReference type="EMBL" id="AVOT02016490">
    <property type="protein sequence ID" value="MBW0501769.1"/>
    <property type="molecule type" value="Genomic_DNA"/>
</dbReference>
<dbReference type="InterPro" id="IPR036691">
    <property type="entry name" value="Endo/exonu/phosph_ase_sf"/>
</dbReference>